<dbReference type="Proteomes" id="UP000253769">
    <property type="component" value="Unassembled WGS sequence"/>
</dbReference>
<dbReference type="OrthoDB" id="245475at2"/>
<evidence type="ECO:0000256" key="4">
    <source>
        <dbReference type="SAM" id="SignalP"/>
    </source>
</evidence>
<dbReference type="InterPro" id="IPR028082">
    <property type="entry name" value="Peripla_BP_I"/>
</dbReference>
<dbReference type="Gene3D" id="3.40.50.2300">
    <property type="match status" value="2"/>
</dbReference>
<organism evidence="6 7">
    <name type="scientific">Motiliproteus coralliicola</name>
    <dbReference type="NCBI Taxonomy" id="2283196"/>
    <lineage>
        <taxon>Bacteria</taxon>
        <taxon>Pseudomonadati</taxon>
        <taxon>Pseudomonadota</taxon>
        <taxon>Gammaproteobacteria</taxon>
        <taxon>Oceanospirillales</taxon>
        <taxon>Oceanospirillaceae</taxon>
        <taxon>Motiliproteus</taxon>
    </lineage>
</organism>
<dbReference type="GO" id="GO:0030313">
    <property type="term" value="C:cell envelope"/>
    <property type="evidence" value="ECO:0007669"/>
    <property type="project" value="UniProtKB-SubCell"/>
</dbReference>
<evidence type="ECO:0000313" key="7">
    <source>
        <dbReference type="Proteomes" id="UP000253769"/>
    </source>
</evidence>
<name>A0A369WMF8_9GAMM</name>
<dbReference type="SUPFAM" id="SSF53822">
    <property type="entry name" value="Periplasmic binding protein-like I"/>
    <property type="match status" value="1"/>
</dbReference>
<accession>A0A369WMF8</accession>
<feature type="domain" description="Periplasmic binding protein" evidence="5">
    <location>
        <begin position="26"/>
        <end position="298"/>
    </location>
</feature>
<evidence type="ECO:0000313" key="6">
    <source>
        <dbReference type="EMBL" id="RDE22671.1"/>
    </source>
</evidence>
<dbReference type="CDD" id="cd06324">
    <property type="entry name" value="PBP1_ABC_sugar_binding-like"/>
    <property type="match status" value="1"/>
</dbReference>
<evidence type="ECO:0000256" key="2">
    <source>
        <dbReference type="ARBA" id="ARBA00007639"/>
    </source>
</evidence>
<comment type="similarity">
    <text evidence="2">Belongs to the bacterial solute-binding protein 2 family.</text>
</comment>
<gene>
    <name evidence="6" type="ORF">DV711_08810</name>
</gene>
<keyword evidence="7" id="KW-1185">Reference proteome</keyword>
<reference evidence="6 7" key="1">
    <citation type="submission" date="2018-07" db="EMBL/GenBank/DDBJ databases">
        <title>Motiliproteus coralliicola sp. nov., a bacterium isolated from Coral.</title>
        <authorList>
            <person name="Wang G."/>
        </authorList>
    </citation>
    <scope>NUCLEOTIDE SEQUENCE [LARGE SCALE GENOMIC DNA]</scope>
    <source>
        <strain evidence="6 7">C34</strain>
    </source>
</reference>
<comment type="subcellular location">
    <subcellularLocation>
        <location evidence="1">Cell envelope</location>
    </subcellularLocation>
</comment>
<dbReference type="GO" id="GO:0055085">
    <property type="term" value="P:transmembrane transport"/>
    <property type="evidence" value="ECO:0007669"/>
    <property type="project" value="UniProtKB-ARBA"/>
</dbReference>
<comment type="caution">
    <text evidence="6">The sequence shown here is derived from an EMBL/GenBank/DDBJ whole genome shotgun (WGS) entry which is preliminary data.</text>
</comment>
<evidence type="ECO:0000256" key="1">
    <source>
        <dbReference type="ARBA" id="ARBA00004196"/>
    </source>
</evidence>
<dbReference type="InterPro" id="IPR025997">
    <property type="entry name" value="SBP_2_dom"/>
</dbReference>
<sequence length="370" mass="41335">MIKTLLSLSLSTLLYSTSLQAMEVTFLNPGKQGERFWDMVTETMQAAANDLDIELEVVYAQRNRVKMVEIGQQITSRNNPPDYLILVNEEQAAEKIFLSSKGSKTKTLMLLNDFLPPQRAKVGYPKPDNPNLLGAVIPDNHGAGRRMMQALHQCAKATNDSGPYHMLAIGGDQLTPASIDRNRGAMSVIEQQADIKLDRFLYANWNQQEASDLTDSYLKWATRNDIQPVGIWAANDPIAMGARDALKANSVKPGSDVCLVGLNWSAQGLEMVRNGEMLLTDGGHFLAGAWSMVMLYDYHQRSLKGETAPLGRVDFQMQSIDRNNIDQYSQNLGDENWDKIDFRGFSLKPSQGYGEYDFSLQKVLSHIKSH</sequence>
<dbReference type="AlphaFoldDB" id="A0A369WMF8"/>
<keyword evidence="3 4" id="KW-0732">Signal</keyword>
<protein>
    <submittedName>
        <fullName evidence="6">Sugar ABC transporter substrate-binding protein</fullName>
    </submittedName>
</protein>
<feature type="chain" id="PRO_5016886430" evidence="4">
    <location>
        <begin position="22"/>
        <end position="370"/>
    </location>
</feature>
<dbReference type="EMBL" id="QQOH01000002">
    <property type="protein sequence ID" value="RDE22671.1"/>
    <property type="molecule type" value="Genomic_DNA"/>
</dbReference>
<evidence type="ECO:0000259" key="5">
    <source>
        <dbReference type="Pfam" id="PF13407"/>
    </source>
</evidence>
<feature type="signal peptide" evidence="4">
    <location>
        <begin position="1"/>
        <end position="21"/>
    </location>
</feature>
<dbReference type="GO" id="GO:0030246">
    <property type="term" value="F:carbohydrate binding"/>
    <property type="evidence" value="ECO:0007669"/>
    <property type="project" value="UniProtKB-ARBA"/>
</dbReference>
<dbReference type="RefSeq" id="WP_114695304.1">
    <property type="nucleotide sequence ID" value="NZ_QQOH01000002.1"/>
</dbReference>
<dbReference type="PANTHER" id="PTHR46847">
    <property type="entry name" value="D-ALLOSE-BINDING PERIPLASMIC PROTEIN-RELATED"/>
    <property type="match status" value="1"/>
</dbReference>
<proteinExistence type="inferred from homology"/>
<dbReference type="PANTHER" id="PTHR46847:SF2">
    <property type="entry name" value="ABC TRANSPORTER SUGAR-BINDING PROTEIN"/>
    <property type="match status" value="1"/>
</dbReference>
<evidence type="ECO:0000256" key="3">
    <source>
        <dbReference type="ARBA" id="ARBA00022729"/>
    </source>
</evidence>
<dbReference type="Pfam" id="PF13407">
    <property type="entry name" value="Peripla_BP_4"/>
    <property type="match status" value="1"/>
</dbReference>